<comment type="caution">
    <text evidence="2">The sequence shown here is derived from an EMBL/GenBank/DDBJ whole genome shotgun (WGS) entry which is preliminary data.</text>
</comment>
<evidence type="ECO:0000313" key="3">
    <source>
        <dbReference type="Proteomes" id="UP001320159"/>
    </source>
</evidence>
<dbReference type="SMART" id="SM00471">
    <property type="entry name" value="HDc"/>
    <property type="match status" value="1"/>
</dbReference>
<dbReference type="Proteomes" id="UP001320159">
    <property type="component" value="Unassembled WGS sequence"/>
</dbReference>
<proteinExistence type="predicted"/>
<dbReference type="InterPro" id="IPR003607">
    <property type="entry name" value="HD/PDEase_dom"/>
</dbReference>
<dbReference type="InterPro" id="IPR006674">
    <property type="entry name" value="HD_domain"/>
</dbReference>
<feature type="domain" description="HD" evidence="1">
    <location>
        <begin position="37"/>
        <end position="136"/>
    </location>
</feature>
<dbReference type="PANTHER" id="PTHR33594:SF1">
    <property type="entry name" value="HD_PDEASE DOMAIN-CONTAINING PROTEIN"/>
    <property type="match status" value="1"/>
</dbReference>
<evidence type="ECO:0000259" key="1">
    <source>
        <dbReference type="PROSITE" id="PS51831"/>
    </source>
</evidence>
<gene>
    <name evidence="2" type="ORF">CUJ83_04025</name>
</gene>
<dbReference type="CDD" id="cd00077">
    <property type="entry name" value="HDc"/>
    <property type="match status" value="1"/>
</dbReference>
<dbReference type="PANTHER" id="PTHR33594">
    <property type="entry name" value="SUPERFAMILY HYDROLASE, PUTATIVE (AFU_ORTHOLOGUE AFUA_1G03035)-RELATED"/>
    <property type="match status" value="1"/>
</dbReference>
<dbReference type="Pfam" id="PF01966">
    <property type="entry name" value="HD"/>
    <property type="match status" value="1"/>
</dbReference>
<reference evidence="2 3" key="1">
    <citation type="submission" date="2017-11" db="EMBL/GenBank/DDBJ databases">
        <title>Isolation and Characterization of Family Methanocellaceae Species from Potential Methane Hydrate Area Offshore Southwestern Taiwan.</title>
        <authorList>
            <person name="Zhang W.-L."/>
            <person name="Chen W.-C."/>
            <person name="Lai M.-C."/>
            <person name="Chen S.-C."/>
        </authorList>
    </citation>
    <scope>NUCLEOTIDE SEQUENCE [LARGE SCALE GENOMIC DNA]</scope>
    <source>
        <strain evidence="2 3">CWC-04</strain>
    </source>
</reference>
<keyword evidence="3" id="KW-1185">Reference proteome</keyword>
<evidence type="ECO:0000313" key="2">
    <source>
        <dbReference type="EMBL" id="MCD1294161.1"/>
    </source>
</evidence>
<dbReference type="AlphaFoldDB" id="A0AAP2W6I9"/>
<protein>
    <recommendedName>
        <fullName evidence="1">HD domain-containing protein</fullName>
    </recommendedName>
</protein>
<dbReference type="EMBL" id="PGCK01000002">
    <property type="protein sequence ID" value="MCD1294161.1"/>
    <property type="molecule type" value="Genomic_DNA"/>
</dbReference>
<organism evidence="2 3">
    <name type="scientific">Methanooceanicella nereidis</name>
    <dbReference type="NCBI Taxonomy" id="2052831"/>
    <lineage>
        <taxon>Archaea</taxon>
        <taxon>Methanobacteriati</taxon>
        <taxon>Methanobacteriota</taxon>
        <taxon>Stenosarchaea group</taxon>
        <taxon>Methanomicrobia</taxon>
        <taxon>Methanocellales</taxon>
        <taxon>Methanocellaceae</taxon>
        <taxon>Methanooceanicella</taxon>
    </lineage>
</organism>
<dbReference type="SUPFAM" id="SSF109604">
    <property type="entry name" value="HD-domain/PDEase-like"/>
    <property type="match status" value="1"/>
</dbReference>
<sequence>MQLSDKKVFNMAVYMSDPVINSVYEEARIKYCSASHDFSHAVRVADHCHSIAPSVSADIRICTVAALLHDIGRSDRSEHEHFDSSEDVRKLLDGKFDPVFIGRVVKCIERHSSSSLEFPESPEEKTIFDADKLDGYGYTGVARFFTYAGENRLDIKQALNEAIRRMESIERRGSFLTPAGRRMGRSRAFRAFAYYLSLAREFGLEDEEIRMRDVLIASQGKIAGNIALALIKLLY</sequence>
<name>A0AAP2W6I9_9EURY</name>
<dbReference type="PROSITE" id="PS51831">
    <property type="entry name" value="HD"/>
    <property type="match status" value="1"/>
</dbReference>
<accession>A0AAP2W6I9</accession>
<dbReference type="Gene3D" id="1.10.3210.10">
    <property type="entry name" value="Hypothetical protein af1432"/>
    <property type="match status" value="1"/>
</dbReference>